<dbReference type="GO" id="GO:0005634">
    <property type="term" value="C:nucleus"/>
    <property type="evidence" value="ECO:0007669"/>
    <property type="project" value="UniProtKB-SubCell"/>
</dbReference>
<dbReference type="InterPro" id="IPR036142">
    <property type="entry name" value="ENT_dom-like_sf"/>
</dbReference>
<dbReference type="PANTHER" id="PTHR33432">
    <property type="entry name" value="PROTEIN EMSY-LIKE 4"/>
    <property type="match status" value="1"/>
</dbReference>
<dbReference type="PANTHER" id="PTHR33432:SF33">
    <property type="entry name" value="OS03G0796400 PROTEIN"/>
    <property type="match status" value="1"/>
</dbReference>
<protein>
    <recommendedName>
        <fullName evidence="4">ENT domain-containing protein</fullName>
    </recommendedName>
</protein>
<dbReference type="GO" id="GO:0050832">
    <property type="term" value="P:defense response to fungus"/>
    <property type="evidence" value="ECO:0007669"/>
    <property type="project" value="InterPro"/>
</dbReference>
<evidence type="ECO:0000256" key="1">
    <source>
        <dbReference type="ARBA" id="ARBA00004123"/>
    </source>
</evidence>
<comment type="caution">
    <text evidence="5">The sequence shown here is derived from an EMBL/GenBank/DDBJ whole genome shotgun (WGS) entry which is preliminary data.</text>
</comment>
<feature type="region of interest" description="Disordered" evidence="3">
    <location>
        <begin position="284"/>
        <end position="326"/>
    </location>
</feature>
<name>A0AAW1R8W8_9CHLO</name>
<evidence type="ECO:0000256" key="3">
    <source>
        <dbReference type="SAM" id="MobiDB-lite"/>
    </source>
</evidence>
<dbReference type="SMART" id="SM01191">
    <property type="entry name" value="ENT"/>
    <property type="match status" value="1"/>
</dbReference>
<dbReference type="Proteomes" id="UP001489004">
    <property type="component" value="Unassembled WGS sequence"/>
</dbReference>
<evidence type="ECO:0000256" key="2">
    <source>
        <dbReference type="ARBA" id="ARBA00023242"/>
    </source>
</evidence>
<feature type="region of interest" description="Disordered" evidence="3">
    <location>
        <begin position="82"/>
        <end position="192"/>
    </location>
</feature>
<dbReference type="Pfam" id="PF03735">
    <property type="entry name" value="ENT"/>
    <property type="match status" value="1"/>
</dbReference>
<evidence type="ECO:0000259" key="4">
    <source>
        <dbReference type="PROSITE" id="PS51138"/>
    </source>
</evidence>
<organism evidence="5 6">
    <name type="scientific">[Myrmecia] bisecta</name>
    <dbReference type="NCBI Taxonomy" id="41462"/>
    <lineage>
        <taxon>Eukaryota</taxon>
        <taxon>Viridiplantae</taxon>
        <taxon>Chlorophyta</taxon>
        <taxon>core chlorophytes</taxon>
        <taxon>Trebouxiophyceae</taxon>
        <taxon>Trebouxiales</taxon>
        <taxon>Trebouxiaceae</taxon>
        <taxon>Myrmecia</taxon>
    </lineage>
</organism>
<feature type="domain" description="ENT" evidence="4">
    <location>
        <begin position="8"/>
        <end position="96"/>
    </location>
</feature>
<keyword evidence="6" id="KW-1185">Reference proteome</keyword>
<comment type="subcellular location">
    <subcellularLocation>
        <location evidence="1">Nucleus</location>
    </subcellularLocation>
</comment>
<dbReference type="InterPro" id="IPR033485">
    <property type="entry name" value="EMSY-LIKE_plant"/>
</dbReference>
<evidence type="ECO:0000313" key="5">
    <source>
        <dbReference type="EMBL" id="KAK9829990.1"/>
    </source>
</evidence>
<dbReference type="CDD" id="cd20404">
    <property type="entry name" value="Tudor_Agenet_AtEML-like"/>
    <property type="match status" value="1"/>
</dbReference>
<reference evidence="5 6" key="1">
    <citation type="journal article" date="2024" name="Nat. Commun.">
        <title>Phylogenomics reveals the evolutionary origins of lichenization in chlorophyte algae.</title>
        <authorList>
            <person name="Puginier C."/>
            <person name="Libourel C."/>
            <person name="Otte J."/>
            <person name="Skaloud P."/>
            <person name="Haon M."/>
            <person name="Grisel S."/>
            <person name="Petersen M."/>
            <person name="Berrin J.G."/>
            <person name="Delaux P.M."/>
            <person name="Dal Grande F."/>
            <person name="Keller J."/>
        </authorList>
    </citation>
    <scope>NUCLEOTIDE SEQUENCE [LARGE SCALE GENOMIC DNA]</scope>
    <source>
        <strain evidence="5 6">SAG 2043</strain>
    </source>
</reference>
<feature type="compositionally biased region" description="Polar residues" evidence="3">
    <location>
        <begin position="160"/>
        <end position="174"/>
    </location>
</feature>
<dbReference type="PROSITE" id="PS51138">
    <property type="entry name" value="ENT"/>
    <property type="match status" value="1"/>
</dbReference>
<dbReference type="Gene3D" id="1.10.1240.40">
    <property type="entry name" value="ENT domain"/>
    <property type="match status" value="1"/>
</dbReference>
<dbReference type="EMBL" id="JALJOR010000001">
    <property type="protein sequence ID" value="KAK9829990.1"/>
    <property type="molecule type" value="Genomic_DNA"/>
</dbReference>
<dbReference type="AlphaFoldDB" id="A0AAW1R8W8"/>
<proteinExistence type="predicted"/>
<dbReference type="InterPro" id="IPR005491">
    <property type="entry name" value="ENT_dom"/>
</dbReference>
<evidence type="ECO:0000313" key="6">
    <source>
        <dbReference type="Proteomes" id="UP001489004"/>
    </source>
</evidence>
<keyword evidence="2" id="KW-0539">Nucleus</keyword>
<dbReference type="SUPFAM" id="SSF158639">
    <property type="entry name" value="ENT-like"/>
    <property type="match status" value="1"/>
</dbReference>
<accession>A0AAW1R8W8</accession>
<sequence length="415" mass="45606">MGDVRVTENPHLRQLESEAYTAVMKAMACSDMDWEKEKFLTNLRQELHISAEQHFQVLELVMSDPELAAIRESRKAGYVHDLDAGHAKGGPLHKKPRLSDRGGGASPAVMPPPAPVAQAPAPTTHRGPGRPPISRNGVPATSAQEMPPPQTGHRGGGRTSRPSAAGQPTVSGSGQRKVKRERGLARANSSISSASVDLTAAAALADTQAGQINELIGRKIWRYWPEEEEQWALGVVTDYNLVTEEHAITYRMNEVDEQYEWVRLRDLSPGSQYKLTTDMVDLSELGPSQKRGQATKRDNTFSGRGRGGRKSRGGGRGGRPSGLHRPVKQIKKVPFDLGYFQRKLTSGSVEELEGMKAQLDSRFQEISGEMATLDAIERTTDDPIRLLELQRDDLDAQERAIRLELADLPSSDDEL</sequence>
<gene>
    <name evidence="5" type="ORF">WJX72_009073</name>
</gene>